<keyword evidence="1" id="KW-1133">Transmembrane helix</keyword>
<evidence type="ECO:0000259" key="2">
    <source>
        <dbReference type="SMART" id="SM00014"/>
    </source>
</evidence>
<feature type="domain" description="Phosphatidic acid phosphatase type 2/haloperoxidase" evidence="2">
    <location>
        <begin position="60"/>
        <end position="168"/>
    </location>
</feature>
<dbReference type="InterPro" id="IPR036938">
    <property type="entry name" value="PAP2/HPO_sf"/>
</dbReference>
<evidence type="ECO:0000256" key="1">
    <source>
        <dbReference type="SAM" id="Phobius"/>
    </source>
</evidence>
<dbReference type="InterPro" id="IPR000326">
    <property type="entry name" value="PAP2/HPO"/>
</dbReference>
<reference evidence="3 4" key="1">
    <citation type="submission" date="2017-07" db="EMBL/GenBank/DDBJ databases">
        <title>Virgibacillus sp. LM2416.</title>
        <authorList>
            <person name="Tak E.J."/>
            <person name="Bae J.-W."/>
        </authorList>
    </citation>
    <scope>NUCLEOTIDE SEQUENCE [LARGE SCALE GENOMIC DNA]</scope>
    <source>
        <strain evidence="3 4">LM2416</strain>
    </source>
</reference>
<accession>A0A220U7T6</accession>
<dbReference type="PANTHER" id="PTHR14969:SF58">
    <property type="entry name" value="UNDECAPRENYL-DIPHOSPHATASE BCRC"/>
    <property type="match status" value="1"/>
</dbReference>
<dbReference type="RefSeq" id="WP_089063363.1">
    <property type="nucleotide sequence ID" value="NZ_CP022315.1"/>
</dbReference>
<feature type="transmembrane region" description="Helical" evidence="1">
    <location>
        <begin position="28"/>
        <end position="49"/>
    </location>
</feature>
<dbReference type="Proteomes" id="UP000198312">
    <property type="component" value="Chromosome"/>
</dbReference>
<dbReference type="AlphaFoldDB" id="A0A220U7T6"/>
<dbReference type="KEGG" id="vil:CFK37_19065"/>
<keyword evidence="1" id="KW-0812">Transmembrane</keyword>
<gene>
    <name evidence="3" type="ORF">CFK37_19065</name>
</gene>
<feature type="transmembrane region" description="Helical" evidence="1">
    <location>
        <begin position="129"/>
        <end position="147"/>
    </location>
</feature>
<dbReference type="EMBL" id="CP022315">
    <property type="protein sequence ID" value="ASK64105.1"/>
    <property type="molecule type" value="Genomic_DNA"/>
</dbReference>
<dbReference type="PANTHER" id="PTHR14969">
    <property type="entry name" value="SPHINGOSINE-1-PHOSPHATE PHOSPHOHYDROLASE"/>
    <property type="match status" value="1"/>
</dbReference>
<dbReference type="GO" id="GO:0005886">
    <property type="term" value="C:plasma membrane"/>
    <property type="evidence" value="ECO:0007669"/>
    <property type="project" value="InterPro"/>
</dbReference>
<proteinExistence type="predicted"/>
<dbReference type="OrthoDB" id="9789113at2"/>
<dbReference type="CDD" id="cd03385">
    <property type="entry name" value="PAP2_BcrC_like"/>
    <property type="match status" value="1"/>
</dbReference>
<feature type="transmembrane region" description="Helical" evidence="1">
    <location>
        <begin position="58"/>
        <end position="80"/>
    </location>
</feature>
<protein>
    <submittedName>
        <fullName evidence="3">Undecaprenyl-diphosphatase</fullName>
    </submittedName>
</protein>
<keyword evidence="4" id="KW-1185">Reference proteome</keyword>
<dbReference type="Pfam" id="PF01569">
    <property type="entry name" value="PAP2"/>
    <property type="match status" value="1"/>
</dbReference>
<name>A0A220U7T6_9BACI</name>
<dbReference type="Gene3D" id="1.20.144.10">
    <property type="entry name" value="Phosphatidic acid phosphatase type 2/haloperoxidase"/>
    <property type="match status" value="1"/>
</dbReference>
<keyword evidence="1" id="KW-0472">Membrane</keyword>
<dbReference type="GO" id="GO:0050380">
    <property type="term" value="F:undecaprenyl-diphosphatase activity"/>
    <property type="evidence" value="ECO:0007669"/>
    <property type="project" value="InterPro"/>
</dbReference>
<organism evidence="3 4">
    <name type="scientific">Virgibacillus phasianinus</name>
    <dbReference type="NCBI Taxonomy" id="2017483"/>
    <lineage>
        <taxon>Bacteria</taxon>
        <taxon>Bacillati</taxon>
        <taxon>Bacillota</taxon>
        <taxon>Bacilli</taxon>
        <taxon>Bacillales</taxon>
        <taxon>Bacillaceae</taxon>
        <taxon>Virgibacillus</taxon>
    </lineage>
</organism>
<sequence>MDLFEQQNVNLFRAINDLGKQYTYLNPVFEFIAEYMVYFLCLSVIMFWFSRGNNKNRIMIISAGIAFVLAEIIGKLAGLFHSNNQPFATLSNVNKLIEHSIDNSFPSDHTILFFAFCFSFWLFGKRFGFVWIILASLVAFSRIWVGVHYPADVIVGGGIGIIAAFITYLIVPRIDFIKQLLKVYEKGERYILSSGKRSRDH</sequence>
<feature type="transmembrane region" description="Helical" evidence="1">
    <location>
        <begin position="105"/>
        <end position="122"/>
    </location>
</feature>
<feature type="transmembrane region" description="Helical" evidence="1">
    <location>
        <begin position="153"/>
        <end position="171"/>
    </location>
</feature>
<dbReference type="SMART" id="SM00014">
    <property type="entry name" value="acidPPc"/>
    <property type="match status" value="1"/>
</dbReference>
<evidence type="ECO:0000313" key="4">
    <source>
        <dbReference type="Proteomes" id="UP000198312"/>
    </source>
</evidence>
<dbReference type="SUPFAM" id="SSF48317">
    <property type="entry name" value="Acid phosphatase/Vanadium-dependent haloperoxidase"/>
    <property type="match status" value="1"/>
</dbReference>
<evidence type="ECO:0000313" key="3">
    <source>
        <dbReference type="EMBL" id="ASK64105.1"/>
    </source>
</evidence>
<dbReference type="InterPro" id="IPR033879">
    <property type="entry name" value="UPP_Pase"/>
</dbReference>